<proteinExistence type="predicted"/>
<dbReference type="Proteomes" id="UP000263273">
    <property type="component" value="Unassembled WGS sequence"/>
</dbReference>
<dbReference type="GO" id="GO:0016020">
    <property type="term" value="C:membrane"/>
    <property type="evidence" value="ECO:0007669"/>
    <property type="project" value="InterPro"/>
</dbReference>
<dbReference type="GO" id="GO:0009847">
    <property type="term" value="P:spore germination"/>
    <property type="evidence" value="ECO:0007669"/>
    <property type="project" value="InterPro"/>
</dbReference>
<sequence>MFNLQLIKDNLSHNHKSLIDYIKSSVLTVGQITVVQDIDRVIARVLTGHTAILTEGATRALLIDAKGWETRRIE</sequence>
<keyword evidence="1" id="KW-0472">Membrane</keyword>
<evidence type="ECO:0000313" key="3">
    <source>
        <dbReference type="Proteomes" id="UP000263273"/>
    </source>
</evidence>
<feature type="non-terminal residue" evidence="2">
    <location>
        <position position="74"/>
    </location>
</feature>
<dbReference type="EMBL" id="DNZF01000174">
    <property type="protein sequence ID" value="HBK53837.1"/>
    <property type="molecule type" value="Genomic_DNA"/>
</dbReference>
<dbReference type="InterPro" id="IPR004995">
    <property type="entry name" value="Spore_Ger"/>
</dbReference>
<accession>A0A354Z030</accession>
<dbReference type="AlphaFoldDB" id="A0A354Z030"/>
<comment type="caution">
    <text evidence="2">The sequence shown here is derived from an EMBL/GenBank/DDBJ whole genome shotgun (WGS) entry which is preliminary data.</text>
</comment>
<dbReference type="Pfam" id="PF03323">
    <property type="entry name" value="GerA"/>
    <property type="match status" value="1"/>
</dbReference>
<feature type="non-terminal residue" evidence="2">
    <location>
        <position position="1"/>
    </location>
</feature>
<evidence type="ECO:0000313" key="2">
    <source>
        <dbReference type="EMBL" id="HBK53837.1"/>
    </source>
</evidence>
<gene>
    <name evidence="2" type="ORF">DDZ44_07875</name>
</gene>
<reference evidence="2 3" key="1">
    <citation type="journal article" date="2018" name="Nat. Biotechnol.">
        <title>A standardized bacterial taxonomy based on genome phylogeny substantially revises the tree of life.</title>
        <authorList>
            <person name="Parks D.H."/>
            <person name="Chuvochina M."/>
            <person name="Waite D.W."/>
            <person name="Rinke C."/>
            <person name="Skarshewski A."/>
            <person name="Chaumeil P.A."/>
            <person name="Hugenholtz P."/>
        </authorList>
    </citation>
    <scope>NUCLEOTIDE SEQUENCE [LARGE SCALE GENOMIC DNA]</scope>
    <source>
        <strain evidence="2">UBA10948</strain>
    </source>
</reference>
<organism evidence="2 3">
    <name type="scientific">Syntrophomonas wolfei</name>
    <dbReference type="NCBI Taxonomy" id="863"/>
    <lineage>
        <taxon>Bacteria</taxon>
        <taxon>Bacillati</taxon>
        <taxon>Bacillota</taxon>
        <taxon>Clostridia</taxon>
        <taxon>Eubacteriales</taxon>
        <taxon>Syntrophomonadaceae</taxon>
        <taxon>Syntrophomonas</taxon>
    </lineage>
</organism>
<evidence type="ECO:0000256" key="1">
    <source>
        <dbReference type="ARBA" id="ARBA00023136"/>
    </source>
</evidence>
<protein>
    <submittedName>
        <fullName evidence="2">Spore germination protein</fullName>
    </submittedName>
</protein>
<name>A0A354Z030_9FIRM</name>